<gene>
    <name evidence="1" type="ORF">SPI_08927</name>
</gene>
<evidence type="ECO:0000313" key="1">
    <source>
        <dbReference type="EMBL" id="OAA54308.1"/>
    </source>
</evidence>
<dbReference type="OrthoDB" id="10622718at2759"/>
<dbReference type="AlphaFoldDB" id="A0A167MG21"/>
<reference evidence="1 2" key="1">
    <citation type="journal article" date="2016" name="Genome Biol. Evol.">
        <title>Divergent and convergent evolution of fungal pathogenicity.</title>
        <authorList>
            <person name="Shang Y."/>
            <person name="Xiao G."/>
            <person name="Zheng P."/>
            <person name="Cen K."/>
            <person name="Zhan S."/>
            <person name="Wang C."/>
        </authorList>
    </citation>
    <scope>NUCLEOTIDE SEQUENCE [LARGE SCALE GENOMIC DNA]</scope>
    <source>
        <strain evidence="1 2">RCEF 264</strain>
    </source>
</reference>
<sequence>MATGLRVWYVRSLVHETTSVSGGDKDPDDPHFTVFVDREPNLPADEDFDYSGHLYVAVNEQGDPHRFLEEEEFMYQAENEPAPVWLYDLHDPEVIGKFWPELIDEEYGEEEGYEEPAMQKDKKKTKKEEACGRWRHCLDEKALCIQCD</sequence>
<name>A0A167MG21_9HYPO</name>
<dbReference type="Proteomes" id="UP000076874">
    <property type="component" value="Unassembled WGS sequence"/>
</dbReference>
<organism evidence="1 2">
    <name type="scientific">Niveomyces insectorum RCEF 264</name>
    <dbReference type="NCBI Taxonomy" id="1081102"/>
    <lineage>
        <taxon>Eukaryota</taxon>
        <taxon>Fungi</taxon>
        <taxon>Dikarya</taxon>
        <taxon>Ascomycota</taxon>
        <taxon>Pezizomycotina</taxon>
        <taxon>Sordariomycetes</taxon>
        <taxon>Hypocreomycetidae</taxon>
        <taxon>Hypocreales</taxon>
        <taxon>Cordycipitaceae</taxon>
        <taxon>Niveomyces</taxon>
    </lineage>
</organism>
<proteinExistence type="predicted"/>
<dbReference type="EMBL" id="AZHD01000024">
    <property type="protein sequence ID" value="OAA54308.1"/>
    <property type="molecule type" value="Genomic_DNA"/>
</dbReference>
<accession>A0A167MG21</accession>
<protein>
    <submittedName>
        <fullName evidence="1">Uncharacterized protein</fullName>
    </submittedName>
</protein>
<keyword evidence="2" id="KW-1185">Reference proteome</keyword>
<comment type="caution">
    <text evidence="1">The sequence shown here is derived from an EMBL/GenBank/DDBJ whole genome shotgun (WGS) entry which is preliminary data.</text>
</comment>
<evidence type="ECO:0000313" key="2">
    <source>
        <dbReference type="Proteomes" id="UP000076874"/>
    </source>
</evidence>